<keyword evidence="9" id="KW-0406">Ion transport</keyword>
<dbReference type="AlphaFoldDB" id="A0A518B2K9"/>
<feature type="transmembrane region" description="Helical" evidence="13">
    <location>
        <begin position="206"/>
        <end position="233"/>
    </location>
</feature>
<evidence type="ECO:0000256" key="13">
    <source>
        <dbReference type="SAM" id="Phobius"/>
    </source>
</evidence>
<sequence length="264" mass="29776">MTEATLSIAELLDESKRSGRIFNFCAMGLIVFGMLLYCVESYGPSLSPRVERTVDTLTYVVIVLFTVEYVLRLIAARDKREYIFSYSGMVDLASILPFYLSAGAIDSAPARALRLLLIFRLFRLMRFNLAIKDFARAFESIREELVLLLLVVAIMIFLSAVGIHYFESEAQPDKFQSIFHCMWWSVATLTTVGYGDMYPVTVGGKIFTAFVTIAGVGTIAVPSGLIASALMRLPSQRRTLSRRPSRAHGHRRRRWSPRGRTRPN</sequence>
<feature type="transmembrane region" description="Helical" evidence="13">
    <location>
        <begin position="145"/>
        <end position="166"/>
    </location>
</feature>
<evidence type="ECO:0000256" key="6">
    <source>
        <dbReference type="ARBA" id="ARBA00022882"/>
    </source>
</evidence>
<proteinExistence type="predicted"/>
<feature type="transmembrane region" description="Helical" evidence="13">
    <location>
        <begin position="21"/>
        <end position="37"/>
    </location>
</feature>
<dbReference type="Gene3D" id="1.20.120.350">
    <property type="entry name" value="Voltage-gated potassium channels. Chain C"/>
    <property type="match status" value="1"/>
</dbReference>
<protein>
    <submittedName>
        <fullName evidence="15">Cyclic nucleotide-gated potassium channel</fullName>
    </submittedName>
</protein>
<evidence type="ECO:0000256" key="4">
    <source>
        <dbReference type="ARBA" id="ARBA00022692"/>
    </source>
</evidence>
<dbReference type="OrthoDB" id="9810759at2"/>
<feature type="region of interest" description="Disordered" evidence="12">
    <location>
        <begin position="241"/>
        <end position="264"/>
    </location>
</feature>
<evidence type="ECO:0000259" key="14">
    <source>
        <dbReference type="Pfam" id="PF00520"/>
    </source>
</evidence>
<evidence type="ECO:0000256" key="5">
    <source>
        <dbReference type="ARBA" id="ARBA00022826"/>
    </source>
</evidence>
<organism evidence="15 16">
    <name type="scientific">Kolteria novifilia</name>
    <dbReference type="NCBI Taxonomy" id="2527975"/>
    <lineage>
        <taxon>Bacteria</taxon>
        <taxon>Pseudomonadati</taxon>
        <taxon>Planctomycetota</taxon>
        <taxon>Planctomycetia</taxon>
        <taxon>Kolteriales</taxon>
        <taxon>Kolteriaceae</taxon>
        <taxon>Kolteria</taxon>
    </lineage>
</organism>
<keyword evidence="3" id="KW-0633">Potassium transport</keyword>
<feature type="domain" description="Ion transport" evidence="14">
    <location>
        <begin position="20"/>
        <end position="232"/>
    </location>
</feature>
<dbReference type="InterPro" id="IPR005821">
    <property type="entry name" value="Ion_trans_dom"/>
</dbReference>
<dbReference type="PANTHER" id="PTHR11537:SF254">
    <property type="entry name" value="POTASSIUM VOLTAGE-GATED CHANNEL PROTEIN SHAB"/>
    <property type="match status" value="1"/>
</dbReference>
<dbReference type="Pfam" id="PF00520">
    <property type="entry name" value="Ion_trans"/>
    <property type="match status" value="1"/>
</dbReference>
<dbReference type="PANTHER" id="PTHR11537">
    <property type="entry name" value="VOLTAGE-GATED POTASSIUM CHANNEL"/>
    <property type="match status" value="1"/>
</dbReference>
<feature type="transmembrane region" description="Helical" evidence="13">
    <location>
        <begin position="108"/>
        <end position="125"/>
    </location>
</feature>
<evidence type="ECO:0000256" key="1">
    <source>
        <dbReference type="ARBA" id="ARBA00004141"/>
    </source>
</evidence>
<accession>A0A518B2K9</accession>
<gene>
    <name evidence="15" type="ORF">Pan216_20280</name>
</gene>
<keyword evidence="4 13" id="KW-0812">Transmembrane</keyword>
<dbReference type="PRINTS" id="PR00169">
    <property type="entry name" value="KCHANNEL"/>
</dbReference>
<feature type="transmembrane region" description="Helical" evidence="13">
    <location>
        <begin position="82"/>
        <end position="102"/>
    </location>
</feature>
<evidence type="ECO:0000256" key="9">
    <source>
        <dbReference type="ARBA" id="ARBA00023065"/>
    </source>
</evidence>
<dbReference type="InterPro" id="IPR028325">
    <property type="entry name" value="VG_K_chnl"/>
</dbReference>
<keyword evidence="5" id="KW-0631">Potassium channel</keyword>
<reference evidence="15 16" key="1">
    <citation type="submission" date="2019-02" db="EMBL/GenBank/DDBJ databases">
        <title>Deep-cultivation of Planctomycetes and their phenomic and genomic characterization uncovers novel biology.</title>
        <authorList>
            <person name="Wiegand S."/>
            <person name="Jogler M."/>
            <person name="Boedeker C."/>
            <person name="Pinto D."/>
            <person name="Vollmers J."/>
            <person name="Rivas-Marin E."/>
            <person name="Kohn T."/>
            <person name="Peeters S.H."/>
            <person name="Heuer A."/>
            <person name="Rast P."/>
            <person name="Oberbeckmann S."/>
            <person name="Bunk B."/>
            <person name="Jeske O."/>
            <person name="Meyerdierks A."/>
            <person name="Storesund J.E."/>
            <person name="Kallscheuer N."/>
            <person name="Luecker S."/>
            <person name="Lage O.M."/>
            <person name="Pohl T."/>
            <person name="Merkel B.J."/>
            <person name="Hornburger P."/>
            <person name="Mueller R.-W."/>
            <person name="Bruemmer F."/>
            <person name="Labrenz M."/>
            <person name="Spormann A.M."/>
            <person name="Op den Camp H."/>
            <person name="Overmann J."/>
            <person name="Amann R."/>
            <person name="Jetten M.S.M."/>
            <person name="Mascher T."/>
            <person name="Medema M.H."/>
            <person name="Devos D.P."/>
            <person name="Kaster A.-K."/>
            <person name="Ovreas L."/>
            <person name="Rohde M."/>
            <person name="Galperin M.Y."/>
            <person name="Jogler C."/>
        </authorList>
    </citation>
    <scope>NUCLEOTIDE SEQUENCE [LARGE SCALE GENOMIC DNA]</scope>
    <source>
        <strain evidence="15 16">Pan216</strain>
    </source>
</reference>
<keyword evidence="2" id="KW-0813">Transport</keyword>
<comment type="subcellular location">
    <subcellularLocation>
        <location evidence="1">Membrane</location>
        <topology evidence="1">Multi-pass membrane protein</topology>
    </subcellularLocation>
</comment>
<dbReference type="InterPro" id="IPR027359">
    <property type="entry name" value="Volt_channel_dom_sf"/>
</dbReference>
<keyword evidence="7" id="KW-0630">Potassium</keyword>
<keyword evidence="11 15" id="KW-0407">Ion channel</keyword>
<evidence type="ECO:0000256" key="11">
    <source>
        <dbReference type="ARBA" id="ARBA00023303"/>
    </source>
</evidence>
<dbReference type="SUPFAM" id="SSF81324">
    <property type="entry name" value="Voltage-gated potassium channels"/>
    <property type="match status" value="1"/>
</dbReference>
<keyword evidence="8 13" id="KW-1133">Transmembrane helix</keyword>
<dbReference type="GO" id="GO:0001508">
    <property type="term" value="P:action potential"/>
    <property type="evidence" value="ECO:0007669"/>
    <property type="project" value="TreeGrafter"/>
</dbReference>
<dbReference type="GO" id="GO:0008076">
    <property type="term" value="C:voltage-gated potassium channel complex"/>
    <property type="evidence" value="ECO:0007669"/>
    <property type="project" value="InterPro"/>
</dbReference>
<evidence type="ECO:0000256" key="3">
    <source>
        <dbReference type="ARBA" id="ARBA00022538"/>
    </source>
</evidence>
<keyword evidence="6" id="KW-0851">Voltage-gated channel</keyword>
<keyword evidence="16" id="KW-1185">Reference proteome</keyword>
<dbReference type="Gene3D" id="1.10.287.70">
    <property type="match status" value="1"/>
</dbReference>
<evidence type="ECO:0000256" key="8">
    <source>
        <dbReference type="ARBA" id="ARBA00022989"/>
    </source>
</evidence>
<dbReference type="GO" id="GO:0005249">
    <property type="term" value="F:voltage-gated potassium channel activity"/>
    <property type="evidence" value="ECO:0007669"/>
    <property type="project" value="InterPro"/>
</dbReference>
<name>A0A518B2K9_9BACT</name>
<dbReference type="Proteomes" id="UP000317093">
    <property type="component" value="Chromosome"/>
</dbReference>
<evidence type="ECO:0000256" key="2">
    <source>
        <dbReference type="ARBA" id="ARBA00022448"/>
    </source>
</evidence>
<evidence type="ECO:0000313" key="15">
    <source>
        <dbReference type="EMBL" id="QDU61174.1"/>
    </source>
</evidence>
<evidence type="ECO:0000256" key="10">
    <source>
        <dbReference type="ARBA" id="ARBA00023136"/>
    </source>
</evidence>
<dbReference type="KEGG" id="knv:Pan216_20280"/>
<feature type="transmembrane region" description="Helical" evidence="13">
    <location>
        <begin position="57"/>
        <end position="75"/>
    </location>
</feature>
<evidence type="ECO:0000256" key="12">
    <source>
        <dbReference type="SAM" id="MobiDB-lite"/>
    </source>
</evidence>
<dbReference type="EMBL" id="CP036279">
    <property type="protein sequence ID" value="QDU61174.1"/>
    <property type="molecule type" value="Genomic_DNA"/>
</dbReference>
<keyword evidence="10 13" id="KW-0472">Membrane</keyword>
<evidence type="ECO:0000256" key="7">
    <source>
        <dbReference type="ARBA" id="ARBA00022958"/>
    </source>
</evidence>
<evidence type="ECO:0000313" key="16">
    <source>
        <dbReference type="Proteomes" id="UP000317093"/>
    </source>
</evidence>